<gene>
    <name evidence="6" type="ORF">RMAR0315_LOCUS3346</name>
</gene>
<dbReference type="InterPro" id="IPR003593">
    <property type="entry name" value="AAA+_ATPase"/>
</dbReference>
<proteinExistence type="predicted"/>
<dbReference type="Gene3D" id="3.40.50.300">
    <property type="entry name" value="P-loop containing nucleotide triphosphate hydrolases"/>
    <property type="match status" value="1"/>
</dbReference>
<protein>
    <recommendedName>
        <fullName evidence="1">Probable ATP-dependent transporter ycf16</fullName>
    </recommendedName>
</protein>
<dbReference type="Pfam" id="PF09821">
    <property type="entry name" value="AAA_assoc_C"/>
    <property type="match status" value="1"/>
</dbReference>
<evidence type="ECO:0000259" key="5">
    <source>
        <dbReference type="PROSITE" id="PS50893"/>
    </source>
</evidence>
<evidence type="ECO:0000256" key="2">
    <source>
        <dbReference type="ARBA" id="ARBA00022448"/>
    </source>
</evidence>
<name>A0A7S0BGB3_9RHOD</name>
<dbReference type="CDD" id="cd03293">
    <property type="entry name" value="ABC_NrtD_SsuB_transporters"/>
    <property type="match status" value="1"/>
</dbReference>
<dbReference type="PROSITE" id="PS00211">
    <property type="entry name" value="ABC_TRANSPORTER_1"/>
    <property type="match status" value="1"/>
</dbReference>
<dbReference type="InterPro" id="IPR050166">
    <property type="entry name" value="ABC_transporter_ATP-bind"/>
</dbReference>
<reference evidence="6" key="1">
    <citation type="submission" date="2021-01" db="EMBL/GenBank/DDBJ databases">
        <authorList>
            <person name="Corre E."/>
            <person name="Pelletier E."/>
            <person name="Niang G."/>
            <person name="Scheremetjew M."/>
            <person name="Finn R."/>
            <person name="Kale V."/>
            <person name="Holt S."/>
            <person name="Cochrane G."/>
            <person name="Meng A."/>
            <person name="Brown T."/>
            <person name="Cohen L."/>
        </authorList>
    </citation>
    <scope>NUCLEOTIDE SEQUENCE</scope>
    <source>
        <strain evidence="6">UTEX LB 2760</strain>
    </source>
</reference>
<dbReference type="InterPro" id="IPR018632">
    <property type="entry name" value="AAA-associated_dom_C"/>
</dbReference>
<dbReference type="PANTHER" id="PTHR42788">
    <property type="entry name" value="TAURINE IMPORT ATP-BINDING PROTEIN-RELATED"/>
    <property type="match status" value="1"/>
</dbReference>
<feature type="domain" description="ABC transporter" evidence="5">
    <location>
        <begin position="81"/>
        <end position="307"/>
    </location>
</feature>
<evidence type="ECO:0000256" key="3">
    <source>
        <dbReference type="ARBA" id="ARBA00022741"/>
    </source>
</evidence>
<keyword evidence="2" id="KW-0813">Transport</keyword>
<evidence type="ECO:0000256" key="4">
    <source>
        <dbReference type="ARBA" id="ARBA00022840"/>
    </source>
</evidence>
<dbReference type="Pfam" id="PF00005">
    <property type="entry name" value="ABC_tran"/>
    <property type="match status" value="1"/>
</dbReference>
<organism evidence="6">
    <name type="scientific">Rhodosorus marinus</name>
    <dbReference type="NCBI Taxonomy" id="101924"/>
    <lineage>
        <taxon>Eukaryota</taxon>
        <taxon>Rhodophyta</taxon>
        <taxon>Stylonematophyceae</taxon>
        <taxon>Stylonematales</taxon>
        <taxon>Stylonemataceae</taxon>
        <taxon>Rhodosorus</taxon>
    </lineage>
</organism>
<dbReference type="GO" id="GO:0016887">
    <property type="term" value="F:ATP hydrolysis activity"/>
    <property type="evidence" value="ECO:0007669"/>
    <property type="project" value="InterPro"/>
</dbReference>
<keyword evidence="4" id="KW-0067">ATP-binding</keyword>
<sequence>MIFTSCPSSTSVNERRCGLYQCSEAGLNFGFGASRMSFIPCSMLADFRRGIKPQINRQPSWVGRSTTSPQDGSTSTGTKLVQLEKVTYAFGSTVVIADLDLDLVEGEIVCLLGPSGSGKSTILRIIAGLAKPTSGGVLYRGRAFEGVNPGTAIVFQTFALYPWLTVLENVELGIQAGPSRRSIALKAIDTIGLDGYIDAYPRELSGGMRQRVGFARALAVQPEVLCMDEPFSALDVLTAENLRSELLRLWQGGEIPTRSIFIVTHGIEEAVSIADRIIVLQRDPGRVQAVLPIAIPHPRDKRSPEFQTLVDRVYTVISRPEEDADELLQTSDAASEMSQVPLTVMDTKISIDSDAQRQPDTKRKPMLPAVRIGSVAGLLNFIDEDGTDIYRLGQSLQLDVDEIYPIIEAADLIGLVDVQEGDVLVNDRGAEFIKSSINQRKALVRENVLKEEGSWLIPQIYHLLGQSRRSNRIPQELIFDTVLLKHFTPQEARKQLEIAIEWGRYAELFTYDALSGELFLVEGEDDIVHEELERPDLLRQQLQVTKTESEDIREKTAER</sequence>
<accession>A0A7S0BGB3</accession>
<dbReference type="SUPFAM" id="SSF52540">
    <property type="entry name" value="P-loop containing nucleoside triphosphate hydrolases"/>
    <property type="match status" value="1"/>
</dbReference>
<evidence type="ECO:0000313" key="6">
    <source>
        <dbReference type="EMBL" id="CAD8393361.1"/>
    </source>
</evidence>
<keyword evidence="3" id="KW-0547">Nucleotide-binding</keyword>
<evidence type="ECO:0000256" key="1">
    <source>
        <dbReference type="ARBA" id="ARBA00014334"/>
    </source>
</evidence>
<dbReference type="InterPro" id="IPR017871">
    <property type="entry name" value="ABC_transporter-like_CS"/>
</dbReference>
<dbReference type="InterPro" id="IPR003439">
    <property type="entry name" value="ABC_transporter-like_ATP-bd"/>
</dbReference>
<dbReference type="SMART" id="SM00382">
    <property type="entry name" value="AAA"/>
    <property type="match status" value="1"/>
</dbReference>
<dbReference type="GO" id="GO:0005524">
    <property type="term" value="F:ATP binding"/>
    <property type="evidence" value="ECO:0007669"/>
    <property type="project" value="UniProtKB-KW"/>
</dbReference>
<dbReference type="PANTHER" id="PTHR42788:SF13">
    <property type="entry name" value="ALIPHATIC SULFONATES IMPORT ATP-BINDING PROTEIN SSUB"/>
    <property type="match status" value="1"/>
</dbReference>
<dbReference type="InterPro" id="IPR027417">
    <property type="entry name" value="P-loop_NTPase"/>
</dbReference>
<dbReference type="AlphaFoldDB" id="A0A7S0BGB3"/>
<dbReference type="EMBL" id="HBEK01005988">
    <property type="protein sequence ID" value="CAD8393361.1"/>
    <property type="molecule type" value="Transcribed_RNA"/>
</dbReference>
<dbReference type="PROSITE" id="PS50893">
    <property type="entry name" value="ABC_TRANSPORTER_2"/>
    <property type="match status" value="1"/>
</dbReference>